<organism evidence="9">
    <name type="scientific">Cyanothece sp. (strain PCC 7425 / ATCC 29141)</name>
    <dbReference type="NCBI Taxonomy" id="395961"/>
    <lineage>
        <taxon>Bacteria</taxon>
        <taxon>Bacillati</taxon>
        <taxon>Cyanobacteriota</taxon>
        <taxon>Cyanophyceae</taxon>
        <taxon>Gomontiellales</taxon>
        <taxon>Cyanothecaceae</taxon>
        <taxon>Cyanothece</taxon>
    </lineage>
</organism>
<keyword evidence="7" id="KW-0501">Molybdenum cofactor biosynthesis</keyword>
<evidence type="ECO:0000256" key="4">
    <source>
        <dbReference type="ARBA" id="ARBA00022741"/>
    </source>
</evidence>
<dbReference type="InterPro" id="IPR025877">
    <property type="entry name" value="MobA-like_NTP_Trfase"/>
</dbReference>
<evidence type="ECO:0000256" key="2">
    <source>
        <dbReference type="ARBA" id="ARBA00022679"/>
    </source>
</evidence>
<dbReference type="AlphaFoldDB" id="B8HUK1"/>
<keyword evidence="1" id="KW-0963">Cytoplasm</keyword>
<gene>
    <name evidence="9" type="ordered locus">Cyan7425_3886</name>
</gene>
<protein>
    <submittedName>
        <fullName evidence="9">Molybdopterin-guanine dinucleotide biosynthesis protein A</fullName>
    </submittedName>
</protein>
<sequence>MAVLILAGGQSQRMGQDKALLPWQGIPLLQRVGRVAADCSDRVYILTPWPDRYGHLCDPGWQFLLETLPGQGPLVALQQGLVQIDSDWVLLLACDLPRLQPDVLQQWRSQLGDLPAEILAAVPHLDDRWEPLCGFYRCQCLNLLKPFIAAGGRSFQTWLTQIPVQPLLLSPERSQMLWNCNTPADLV</sequence>
<dbReference type="Pfam" id="PF12804">
    <property type="entry name" value="NTP_transf_3"/>
    <property type="match status" value="1"/>
</dbReference>
<keyword evidence="3" id="KW-0479">Metal-binding</keyword>
<dbReference type="GO" id="GO:0046872">
    <property type="term" value="F:metal ion binding"/>
    <property type="evidence" value="ECO:0007669"/>
    <property type="project" value="UniProtKB-KW"/>
</dbReference>
<evidence type="ECO:0000256" key="5">
    <source>
        <dbReference type="ARBA" id="ARBA00022842"/>
    </source>
</evidence>
<evidence type="ECO:0000259" key="8">
    <source>
        <dbReference type="Pfam" id="PF12804"/>
    </source>
</evidence>
<accession>B8HUK1</accession>
<dbReference type="HOGENOM" id="CLU_055597_2_2_3"/>
<dbReference type="PANTHER" id="PTHR19136">
    <property type="entry name" value="MOLYBDENUM COFACTOR GUANYLYLTRANSFERASE"/>
    <property type="match status" value="1"/>
</dbReference>
<evidence type="ECO:0000256" key="1">
    <source>
        <dbReference type="ARBA" id="ARBA00022490"/>
    </source>
</evidence>
<dbReference type="NCBIfam" id="NF002741">
    <property type="entry name" value="PRK02726.1"/>
    <property type="match status" value="1"/>
</dbReference>
<dbReference type="PANTHER" id="PTHR19136:SF81">
    <property type="entry name" value="MOLYBDENUM COFACTOR GUANYLYLTRANSFERASE"/>
    <property type="match status" value="1"/>
</dbReference>
<dbReference type="SUPFAM" id="SSF53448">
    <property type="entry name" value="Nucleotide-diphospho-sugar transferases"/>
    <property type="match status" value="1"/>
</dbReference>
<dbReference type="GO" id="GO:0005525">
    <property type="term" value="F:GTP binding"/>
    <property type="evidence" value="ECO:0007669"/>
    <property type="project" value="UniProtKB-KW"/>
</dbReference>
<dbReference type="CDD" id="cd02503">
    <property type="entry name" value="MobA"/>
    <property type="match status" value="1"/>
</dbReference>
<dbReference type="EMBL" id="CP001344">
    <property type="protein sequence ID" value="ACL46203.1"/>
    <property type="molecule type" value="Genomic_DNA"/>
</dbReference>
<dbReference type="STRING" id="395961.Cyan7425_3886"/>
<evidence type="ECO:0000256" key="3">
    <source>
        <dbReference type="ARBA" id="ARBA00022723"/>
    </source>
</evidence>
<dbReference type="GO" id="GO:0016779">
    <property type="term" value="F:nucleotidyltransferase activity"/>
    <property type="evidence" value="ECO:0007669"/>
    <property type="project" value="TreeGrafter"/>
</dbReference>
<dbReference type="InterPro" id="IPR029044">
    <property type="entry name" value="Nucleotide-diphossugar_trans"/>
</dbReference>
<dbReference type="eggNOG" id="COG0746">
    <property type="taxonomic scope" value="Bacteria"/>
</dbReference>
<feature type="domain" description="MobA-like NTP transferase" evidence="8">
    <location>
        <begin position="3"/>
        <end position="155"/>
    </location>
</feature>
<keyword evidence="2" id="KW-0808">Transferase</keyword>
<dbReference type="GO" id="GO:0006777">
    <property type="term" value="P:Mo-molybdopterin cofactor biosynthetic process"/>
    <property type="evidence" value="ECO:0007669"/>
    <property type="project" value="UniProtKB-KW"/>
</dbReference>
<name>B8HUK1_CYAP4</name>
<dbReference type="KEGG" id="cyn:Cyan7425_3886"/>
<evidence type="ECO:0000256" key="7">
    <source>
        <dbReference type="ARBA" id="ARBA00023150"/>
    </source>
</evidence>
<evidence type="ECO:0000256" key="6">
    <source>
        <dbReference type="ARBA" id="ARBA00023134"/>
    </source>
</evidence>
<dbReference type="InterPro" id="IPR013482">
    <property type="entry name" value="Molybde_CF_guanTrfase"/>
</dbReference>
<proteinExistence type="predicted"/>
<keyword evidence="6" id="KW-0342">GTP-binding</keyword>
<reference evidence="9" key="1">
    <citation type="submission" date="2009-01" db="EMBL/GenBank/DDBJ databases">
        <title>Complete sequence of chromosome Cyanothece sp. PCC 7425.</title>
        <authorList>
            <consortium name="US DOE Joint Genome Institute"/>
            <person name="Lucas S."/>
            <person name="Copeland A."/>
            <person name="Lapidus A."/>
            <person name="Glavina del Rio T."/>
            <person name="Dalin E."/>
            <person name="Tice H."/>
            <person name="Bruce D."/>
            <person name="Goodwin L."/>
            <person name="Pitluck S."/>
            <person name="Sims D."/>
            <person name="Meineke L."/>
            <person name="Brettin T."/>
            <person name="Detter J.C."/>
            <person name="Han C."/>
            <person name="Larimer F."/>
            <person name="Land M."/>
            <person name="Hauser L."/>
            <person name="Kyrpides N."/>
            <person name="Ovchinnikova G."/>
            <person name="Liberton M."/>
            <person name="Stoeckel J."/>
            <person name="Banerjee A."/>
            <person name="Singh A."/>
            <person name="Page L."/>
            <person name="Sato H."/>
            <person name="Zhao L."/>
            <person name="Sherman L."/>
            <person name="Pakrasi H."/>
            <person name="Richardson P."/>
        </authorList>
    </citation>
    <scope>NUCLEOTIDE SEQUENCE</scope>
    <source>
        <strain evidence="9">PCC 7425</strain>
    </source>
</reference>
<keyword evidence="5" id="KW-0460">Magnesium</keyword>
<dbReference type="Gene3D" id="3.90.550.10">
    <property type="entry name" value="Spore Coat Polysaccharide Biosynthesis Protein SpsA, Chain A"/>
    <property type="match status" value="1"/>
</dbReference>
<keyword evidence="4" id="KW-0547">Nucleotide-binding</keyword>
<evidence type="ECO:0000313" key="9">
    <source>
        <dbReference type="EMBL" id="ACL46203.1"/>
    </source>
</evidence>